<evidence type="ECO:0000313" key="2">
    <source>
        <dbReference type="Proteomes" id="UP001219525"/>
    </source>
</evidence>
<dbReference type="AlphaFoldDB" id="A0AAD6USJ3"/>
<protein>
    <submittedName>
        <fullName evidence="1">Uncharacterized protein</fullName>
    </submittedName>
</protein>
<name>A0AAD6USJ3_9AGAR</name>
<accession>A0AAD6USJ3</accession>
<comment type="caution">
    <text evidence="1">The sequence shown here is derived from an EMBL/GenBank/DDBJ whole genome shotgun (WGS) entry which is preliminary data.</text>
</comment>
<sequence>MPLSLDALQLAIRRNFSRLQHMFGQSPNREPELGVQFSLVQVRTEIRTELARHYAFESDRGRAATRDGWGESSYLKGSRNSFDRQRKGGTPEILGCHVVGRAAFGDAAVELARKLRKASPVFSWDTARAPGPEEVIEEACSATSFSVVDGRNARRAWMALRECAWAPLFKLGMQIHTLLYAADSIELTSKHIRAFTARWGLELGRFYLKLVNGSCRLAIEVQVVSSGWRPAERAPQHALKRRKQRATRASLQTLAAPHAVPPRVTCNHPARRARPCLPLCDTAAPLPLSPPRALRPNPKWRAALSNLIRTTLLDRAAAVNSCQPIEYGRAFACLNKRTLRNVQYREMQYRRALFMLKSGHIPYFTKRPLPLDPPPSSMSSRDYLVSEVHDATAVDKVCRSTMGRFINISSRGVEELTYNVILTNVFTLIRLQITKTEVQGQRIHIHSIG</sequence>
<organism evidence="1 2">
    <name type="scientific">Mycena pura</name>
    <dbReference type="NCBI Taxonomy" id="153505"/>
    <lineage>
        <taxon>Eukaryota</taxon>
        <taxon>Fungi</taxon>
        <taxon>Dikarya</taxon>
        <taxon>Basidiomycota</taxon>
        <taxon>Agaricomycotina</taxon>
        <taxon>Agaricomycetes</taxon>
        <taxon>Agaricomycetidae</taxon>
        <taxon>Agaricales</taxon>
        <taxon>Marasmiineae</taxon>
        <taxon>Mycenaceae</taxon>
        <taxon>Mycena</taxon>
    </lineage>
</organism>
<proteinExistence type="predicted"/>
<keyword evidence="2" id="KW-1185">Reference proteome</keyword>
<evidence type="ECO:0000313" key="1">
    <source>
        <dbReference type="EMBL" id="KAJ7193684.1"/>
    </source>
</evidence>
<dbReference type="EMBL" id="JARJCW010000105">
    <property type="protein sequence ID" value="KAJ7193684.1"/>
    <property type="molecule type" value="Genomic_DNA"/>
</dbReference>
<gene>
    <name evidence="1" type="ORF">GGX14DRAFT_405249</name>
</gene>
<reference evidence="1" key="1">
    <citation type="submission" date="2023-03" db="EMBL/GenBank/DDBJ databases">
        <title>Massive genome expansion in bonnet fungi (Mycena s.s.) driven by repeated elements and novel gene families across ecological guilds.</title>
        <authorList>
            <consortium name="Lawrence Berkeley National Laboratory"/>
            <person name="Harder C.B."/>
            <person name="Miyauchi S."/>
            <person name="Viragh M."/>
            <person name="Kuo A."/>
            <person name="Thoen E."/>
            <person name="Andreopoulos B."/>
            <person name="Lu D."/>
            <person name="Skrede I."/>
            <person name="Drula E."/>
            <person name="Henrissat B."/>
            <person name="Morin E."/>
            <person name="Kohler A."/>
            <person name="Barry K."/>
            <person name="LaButti K."/>
            <person name="Morin E."/>
            <person name="Salamov A."/>
            <person name="Lipzen A."/>
            <person name="Mereny Z."/>
            <person name="Hegedus B."/>
            <person name="Baldrian P."/>
            <person name="Stursova M."/>
            <person name="Weitz H."/>
            <person name="Taylor A."/>
            <person name="Grigoriev I.V."/>
            <person name="Nagy L.G."/>
            <person name="Martin F."/>
            <person name="Kauserud H."/>
        </authorList>
    </citation>
    <scope>NUCLEOTIDE SEQUENCE</scope>
    <source>
        <strain evidence="1">9144</strain>
    </source>
</reference>
<dbReference type="Proteomes" id="UP001219525">
    <property type="component" value="Unassembled WGS sequence"/>
</dbReference>